<keyword evidence="2" id="KW-1185">Reference proteome</keyword>
<reference evidence="1 2" key="1">
    <citation type="submission" date="2019-11" db="EMBL/GenBank/DDBJ databases">
        <title>Whole genome sequence of Oryza granulata.</title>
        <authorList>
            <person name="Li W."/>
        </authorList>
    </citation>
    <scope>NUCLEOTIDE SEQUENCE [LARGE SCALE GENOMIC DNA]</scope>
    <source>
        <strain evidence="2">cv. Menghai</strain>
        <tissue evidence="1">Leaf</tissue>
    </source>
</reference>
<organism evidence="1 2">
    <name type="scientific">Oryza meyeriana var. granulata</name>
    <dbReference type="NCBI Taxonomy" id="110450"/>
    <lineage>
        <taxon>Eukaryota</taxon>
        <taxon>Viridiplantae</taxon>
        <taxon>Streptophyta</taxon>
        <taxon>Embryophyta</taxon>
        <taxon>Tracheophyta</taxon>
        <taxon>Spermatophyta</taxon>
        <taxon>Magnoliopsida</taxon>
        <taxon>Liliopsida</taxon>
        <taxon>Poales</taxon>
        <taxon>Poaceae</taxon>
        <taxon>BOP clade</taxon>
        <taxon>Oryzoideae</taxon>
        <taxon>Oryzeae</taxon>
        <taxon>Oryzinae</taxon>
        <taxon>Oryza</taxon>
        <taxon>Oryza meyeriana</taxon>
    </lineage>
</organism>
<evidence type="ECO:0000313" key="2">
    <source>
        <dbReference type="Proteomes" id="UP000479710"/>
    </source>
</evidence>
<dbReference type="EMBL" id="SPHZ02000003">
    <property type="protein sequence ID" value="KAF0927807.1"/>
    <property type="molecule type" value="Genomic_DNA"/>
</dbReference>
<dbReference type="Proteomes" id="UP000479710">
    <property type="component" value="Unassembled WGS sequence"/>
</dbReference>
<proteinExistence type="predicted"/>
<sequence length="101" mass="11411">MIKEAWAKMDFSGIIVADWDYDNPDCYHGAVTSLSQLLLLLRLLRRKLCPVSLPLLPEQLEQLLELLLPPSCAGYRDGNQGWHHSLLQHRCNALVVGSAHH</sequence>
<protein>
    <submittedName>
        <fullName evidence="1">Uncharacterized protein</fullName>
    </submittedName>
</protein>
<gene>
    <name evidence="1" type="ORF">E2562_036227</name>
</gene>
<dbReference type="AlphaFoldDB" id="A0A6G1ET64"/>
<accession>A0A6G1ET64</accession>
<evidence type="ECO:0000313" key="1">
    <source>
        <dbReference type="EMBL" id="KAF0927807.1"/>
    </source>
</evidence>
<comment type="caution">
    <text evidence="1">The sequence shown here is derived from an EMBL/GenBank/DDBJ whole genome shotgun (WGS) entry which is preliminary data.</text>
</comment>
<name>A0A6G1ET64_9ORYZ</name>